<evidence type="ECO:0000313" key="9">
    <source>
        <dbReference type="EMBL" id="PAS93732.1"/>
    </source>
</evidence>
<feature type="signal peptide" evidence="3">
    <location>
        <begin position="1"/>
        <end position="22"/>
    </location>
</feature>
<feature type="domain" description="Multidrug resistance protein MdtA-like C-terminal permuted SH3" evidence="7">
    <location>
        <begin position="304"/>
        <end position="366"/>
    </location>
</feature>
<evidence type="ECO:0000313" key="11">
    <source>
        <dbReference type="Proteomes" id="UP000623509"/>
    </source>
</evidence>
<dbReference type="EMBL" id="MDUX01000014">
    <property type="protein sequence ID" value="KAF7599778.1"/>
    <property type="molecule type" value="Genomic_DNA"/>
</dbReference>
<comment type="caution">
    <text evidence="9">The sequence shown here is derived from an EMBL/GenBank/DDBJ whole genome shotgun (WGS) entry which is preliminary data.</text>
</comment>
<reference evidence="8 11" key="1">
    <citation type="submission" date="2016-08" db="EMBL/GenBank/DDBJ databases">
        <title>Candidatus Dactylopiibacterium carminicum genome sequence.</title>
        <authorList>
            <person name="Ramirez-Puebla S.T."/>
            <person name="Ormeno-Orrillo E."/>
            <person name="Vera-Ponce De Leon A."/>
            <person name="Luis L."/>
            <person name="Sanchez-Flores A."/>
            <person name="Monica R."/>
            <person name="Martinez-Romero E."/>
        </authorList>
    </citation>
    <scope>NUCLEOTIDE SEQUENCE [LARGE SCALE GENOMIC DNA]</scope>
    <source>
        <strain evidence="8">END1</strain>
    </source>
</reference>
<feature type="domain" description="Multidrug resistance protein MdtA-like alpha-helical hairpin" evidence="4">
    <location>
        <begin position="107"/>
        <end position="176"/>
    </location>
</feature>
<dbReference type="GO" id="GO:0046677">
    <property type="term" value="P:response to antibiotic"/>
    <property type="evidence" value="ECO:0007669"/>
    <property type="project" value="TreeGrafter"/>
</dbReference>
<dbReference type="PANTHER" id="PTHR30158">
    <property type="entry name" value="ACRA/E-RELATED COMPONENT OF DRUG EFFLUX TRANSPORTER"/>
    <property type="match status" value="1"/>
</dbReference>
<dbReference type="Gene3D" id="2.40.50.100">
    <property type="match status" value="1"/>
</dbReference>
<dbReference type="Proteomes" id="UP000623509">
    <property type="component" value="Unassembled WGS sequence"/>
</dbReference>
<accession>A0A272EUG2</accession>
<organism evidence="9 10">
    <name type="scientific">Candidatus Dactylopiibacterium carminicum</name>
    <dbReference type="NCBI Taxonomy" id="857335"/>
    <lineage>
        <taxon>Bacteria</taxon>
        <taxon>Pseudomonadati</taxon>
        <taxon>Pseudomonadota</taxon>
        <taxon>Betaproteobacteria</taxon>
        <taxon>Rhodocyclales</taxon>
        <taxon>Rhodocyclaceae</taxon>
        <taxon>Candidatus Dactylopiibacterium</taxon>
    </lineage>
</organism>
<dbReference type="FunFam" id="1.10.287.470:FF:000002">
    <property type="entry name" value="Efflux RND transporter periplasmic adaptor subunit"/>
    <property type="match status" value="1"/>
</dbReference>
<dbReference type="OrthoDB" id="9783047at2"/>
<dbReference type="Gene3D" id="2.40.30.170">
    <property type="match status" value="1"/>
</dbReference>
<gene>
    <name evidence="8" type="ORF">BGI27_06165</name>
    <name evidence="9" type="ORF">CGU29_06605</name>
</gene>
<evidence type="ECO:0000256" key="2">
    <source>
        <dbReference type="ARBA" id="ARBA00009477"/>
    </source>
</evidence>
<dbReference type="InterPro" id="IPR058627">
    <property type="entry name" value="MdtA-like_C"/>
</dbReference>
<keyword evidence="11" id="KW-1185">Reference proteome</keyword>
<name>A0A272EUG2_9RHOO</name>
<dbReference type="GO" id="GO:0005886">
    <property type="term" value="C:plasma membrane"/>
    <property type="evidence" value="ECO:0007669"/>
    <property type="project" value="UniProtKB-SubCell"/>
</dbReference>
<dbReference type="Pfam" id="PF25917">
    <property type="entry name" value="BSH_RND"/>
    <property type="match status" value="1"/>
</dbReference>
<dbReference type="Gene3D" id="2.40.420.20">
    <property type="match status" value="1"/>
</dbReference>
<comment type="similarity">
    <text evidence="2">Belongs to the membrane fusion protein (MFP) (TC 8.A.1) family.</text>
</comment>
<keyword evidence="3" id="KW-0732">Signal</keyword>
<dbReference type="Pfam" id="PF25944">
    <property type="entry name" value="Beta-barrel_RND"/>
    <property type="match status" value="1"/>
</dbReference>
<dbReference type="GO" id="GO:0022857">
    <property type="term" value="F:transmembrane transporter activity"/>
    <property type="evidence" value="ECO:0007669"/>
    <property type="project" value="InterPro"/>
</dbReference>
<dbReference type="RefSeq" id="WP_095524031.1">
    <property type="nucleotide sequence ID" value="NZ_MDUX01000014.1"/>
</dbReference>
<evidence type="ECO:0000256" key="3">
    <source>
        <dbReference type="SAM" id="SignalP"/>
    </source>
</evidence>
<protein>
    <submittedName>
        <fullName evidence="8">Efflux RND transporter periplasmic adaptor subunit</fullName>
    </submittedName>
    <submittedName>
        <fullName evidence="9">Efflux transporter periplasmic adaptor subunit</fullName>
    </submittedName>
</protein>
<sequence>MNRISLPRPAVAVLTLAALTLAACGKGPQNGAAGAQMPPAEVGVVTLQPETVELSTVLQGRTSPYAIAEIRPQVGGILRDRAFTEGGLVKAGQLLYQIEPATYEAAYASAQASLARSEASLTTARLKAERYADLVKIKAVSQQDFDDAQATFKQAEASVAADKAALEQARINLAYTRVTSPISGRIGKSEVTQGALLTASQATALTTVQRLDPIYVDLTQSVAELSRLRRAIESGALKGGEARVRLLLEDGVEYPIEGRLAFTDVSVDTGTGSVTVRAVFPNPKQELLPGMFVRARVTTGIRENALLVPQQGVSRNTKGEAVLNVAVSDGKFEQRVVRTDQAIGSRWLMDAGVDAGDQVIVEGLQKLRPGTVIKPVPVSASPAVPAAR</sequence>
<dbReference type="EMBL" id="NMRN01000013">
    <property type="protein sequence ID" value="PAS93732.1"/>
    <property type="molecule type" value="Genomic_DNA"/>
</dbReference>
<evidence type="ECO:0000259" key="7">
    <source>
        <dbReference type="Pfam" id="PF25967"/>
    </source>
</evidence>
<reference evidence="9 10" key="2">
    <citation type="submission" date="2017-07" db="EMBL/GenBank/DDBJ databases">
        <title>Candidatus Dactylopiibacterium carminicum, a nitrogen-fixing symbiont of the cochineal insect Dactylopius coccus and Dactylopius opuntiae (Hemiptera: Coccoidea: Dactylopiidae).</title>
        <authorList>
            <person name="Vera A."/>
        </authorList>
    </citation>
    <scope>NUCLEOTIDE SEQUENCE [LARGE SCALE GENOMIC DNA]</scope>
    <source>
        <strain evidence="9 10">NFDCM</strain>
    </source>
</reference>
<dbReference type="InterPro" id="IPR058625">
    <property type="entry name" value="MdtA-like_BSH"/>
</dbReference>
<feature type="domain" description="Multidrug resistance protein MdtA-like beta-barrel" evidence="6">
    <location>
        <begin position="213"/>
        <end position="299"/>
    </location>
</feature>
<dbReference type="PROSITE" id="PS51257">
    <property type="entry name" value="PROKAR_LIPOPROTEIN"/>
    <property type="match status" value="1"/>
</dbReference>
<proteinExistence type="inferred from homology"/>
<dbReference type="Proteomes" id="UP000216107">
    <property type="component" value="Unassembled WGS sequence"/>
</dbReference>
<evidence type="ECO:0000259" key="6">
    <source>
        <dbReference type="Pfam" id="PF25944"/>
    </source>
</evidence>
<dbReference type="InterPro" id="IPR058624">
    <property type="entry name" value="MdtA-like_HH"/>
</dbReference>
<dbReference type="Pfam" id="PF25876">
    <property type="entry name" value="HH_MFP_RND"/>
    <property type="match status" value="1"/>
</dbReference>
<feature type="domain" description="Multidrug resistance protein MdtA-like barrel-sandwich hybrid" evidence="5">
    <location>
        <begin position="67"/>
        <end position="209"/>
    </location>
</feature>
<comment type="subcellular location">
    <subcellularLocation>
        <location evidence="1">Cell envelope</location>
    </subcellularLocation>
</comment>
<evidence type="ECO:0000259" key="4">
    <source>
        <dbReference type="Pfam" id="PF25876"/>
    </source>
</evidence>
<dbReference type="NCBIfam" id="TIGR01730">
    <property type="entry name" value="RND_mfp"/>
    <property type="match status" value="1"/>
</dbReference>
<evidence type="ECO:0000256" key="1">
    <source>
        <dbReference type="ARBA" id="ARBA00004196"/>
    </source>
</evidence>
<dbReference type="InterPro" id="IPR006143">
    <property type="entry name" value="RND_pump_MFP"/>
</dbReference>
<evidence type="ECO:0000313" key="10">
    <source>
        <dbReference type="Proteomes" id="UP000216107"/>
    </source>
</evidence>
<dbReference type="InterPro" id="IPR058626">
    <property type="entry name" value="MdtA-like_b-barrel"/>
</dbReference>
<dbReference type="Pfam" id="PF25967">
    <property type="entry name" value="RND-MFP_C"/>
    <property type="match status" value="1"/>
</dbReference>
<dbReference type="SUPFAM" id="SSF111369">
    <property type="entry name" value="HlyD-like secretion proteins"/>
    <property type="match status" value="1"/>
</dbReference>
<dbReference type="FunFam" id="2.40.420.20:FF:000001">
    <property type="entry name" value="Efflux RND transporter periplasmic adaptor subunit"/>
    <property type="match status" value="1"/>
</dbReference>
<dbReference type="AlphaFoldDB" id="A0A272EUG2"/>
<dbReference type="PANTHER" id="PTHR30158:SF3">
    <property type="entry name" value="MULTIDRUG EFFLUX PUMP SUBUNIT ACRA-RELATED"/>
    <property type="match status" value="1"/>
</dbReference>
<evidence type="ECO:0000313" key="8">
    <source>
        <dbReference type="EMBL" id="KAF7599778.1"/>
    </source>
</evidence>
<feature type="chain" id="PRO_5012063360" evidence="3">
    <location>
        <begin position="23"/>
        <end position="388"/>
    </location>
</feature>
<evidence type="ECO:0000259" key="5">
    <source>
        <dbReference type="Pfam" id="PF25917"/>
    </source>
</evidence>
<dbReference type="Gene3D" id="1.10.287.470">
    <property type="entry name" value="Helix hairpin bin"/>
    <property type="match status" value="1"/>
</dbReference>